<dbReference type="PANTHER" id="PTHR24421:SF56">
    <property type="entry name" value="OXYGEN SENSOR HISTIDINE KINASE RESPONSE REGULATOR DOST"/>
    <property type="match status" value="1"/>
</dbReference>
<keyword evidence="1" id="KW-0808">Transferase</keyword>
<dbReference type="AlphaFoldDB" id="A0AB39BBR3"/>
<evidence type="ECO:0000256" key="3">
    <source>
        <dbReference type="ARBA" id="ARBA00023012"/>
    </source>
</evidence>
<feature type="domain" description="GAF" evidence="5">
    <location>
        <begin position="97"/>
        <end position="244"/>
    </location>
</feature>
<protein>
    <submittedName>
        <fullName evidence="7">GAF domain-containing protein</fullName>
    </submittedName>
</protein>
<dbReference type="GO" id="GO:0046983">
    <property type="term" value="F:protein dimerization activity"/>
    <property type="evidence" value="ECO:0007669"/>
    <property type="project" value="InterPro"/>
</dbReference>
<keyword evidence="3" id="KW-0902">Two-component regulatory system</keyword>
<dbReference type="InterPro" id="IPR003018">
    <property type="entry name" value="GAF"/>
</dbReference>
<feature type="domain" description="GAF" evidence="5">
    <location>
        <begin position="264"/>
        <end position="414"/>
    </location>
</feature>
<dbReference type="Gene3D" id="3.30.565.10">
    <property type="entry name" value="Histidine kinase-like ATPase, C-terminal domain"/>
    <property type="match status" value="1"/>
</dbReference>
<dbReference type="SMART" id="SM00387">
    <property type="entry name" value="HATPase_c"/>
    <property type="match status" value="1"/>
</dbReference>
<dbReference type="PANTHER" id="PTHR24421">
    <property type="entry name" value="NITRATE/NITRITE SENSOR PROTEIN NARX-RELATED"/>
    <property type="match status" value="1"/>
</dbReference>
<keyword evidence="2" id="KW-0418">Kinase</keyword>
<accession>A0AB39BBR3</accession>
<dbReference type="InterPro" id="IPR029016">
    <property type="entry name" value="GAF-like_dom_sf"/>
</dbReference>
<feature type="coiled-coil region" evidence="4">
    <location>
        <begin position="58"/>
        <end position="85"/>
    </location>
</feature>
<dbReference type="SUPFAM" id="SSF55781">
    <property type="entry name" value="GAF domain-like"/>
    <property type="match status" value="2"/>
</dbReference>
<gene>
    <name evidence="7" type="ORF">ABFY20_10420</name>
</gene>
<reference evidence="7" key="1">
    <citation type="submission" date="2024-05" db="EMBL/GenBank/DDBJ databases">
        <title>Herbiconiux sp. A18JL235.</title>
        <authorList>
            <person name="Zhang G."/>
        </authorList>
    </citation>
    <scope>NUCLEOTIDE SEQUENCE</scope>
    <source>
        <strain evidence="7">A18JL235</strain>
    </source>
</reference>
<dbReference type="Pfam" id="PF13185">
    <property type="entry name" value="GAF_2"/>
    <property type="match status" value="1"/>
</dbReference>
<organism evidence="7">
    <name type="scientific">Herbiconiux sp. A18JL235</name>
    <dbReference type="NCBI Taxonomy" id="3152363"/>
    <lineage>
        <taxon>Bacteria</taxon>
        <taxon>Bacillati</taxon>
        <taxon>Actinomycetota</taxon>
        <taxon>Actinomycetes</taxon>
        <taxon>Micrococcales</taxon>
        <taxon>Microbacteriaceae</taxon>
        <taxon>Herbiconiux</taxon>
    </lineage>
</organism>
<dbReference type="InterPro" id="IPR050482">
    <property type="entry name" value="Sensor_HK_TwoCompSys"/>
</dbReference>
<dbReference type="InterPro" id="IPR011712">
    <property type="entry name" value="Sig_transdc_His_kin_sub3_dim/P"/>
</dbReference>
<dbReference type="Pfam" id="PF02518">
    <property type="entry name" value="HATPase_c"/>
    <property type="match status" value="1"/>
</dbReference>
<evidence type="ECO:0000313" key="7">
    <source>
        <dbReference type="EMBL" id="XDI03766.1"/>
    </source>
</evidence>
<evidence type="ECO:0000259" key="5">
    <source>
        <dbReference type="SMART" id="SM00065"/>
    </source>
</evidence>
<name>A0AB39BBR3_9MICO</name>
<dbReference type="Gene3D" id="3.30.450.40">
    <property type="match status" value="2"/>
</dbReference>
<evidence type="ECO:0000256" key="1">
    <source>
        <dbReference type="ARBA" id="ARBA00022679"/>
    </source>
</evidence>
<dbReference type="Gene3D" id="1.20.5.1930">
    <property type="match status" value="1"/>
</dbReference>
<dbReference type="EMBL" id="CP162511">
    <property type="protein sequence ID" value="XDI03766.1"/>
    <property type="molecule type" value="Genomic_DNA"/>
</dbReference>
<dbReference type="SMART" id="SM00065">
    <property type="entry name" value="GAF"/>
    <property type="match status" value="2"/>
</dbReference>
<dbReference type="InterPro" id="IPR003594">
    <property type="entry name" value="HATPase_dom"/>
</dbReference>
<dbReference type="Pfam" id="PF07730">
    <property type="entry name" value="HisKA_3"/>
    <property type="match status" value="1"/>
</dbReference>
<dbReference type="CDD" id="cd16917">
    <property type="entry name" value="HATPase_UhpB-NarQ-NarX-like"/>
    <property type="match status" value="1"/>
</dbReference>
<feature type="domain" description="Histidine kinase/HSP90-like ATPase" evidence="6">
    <location>
        <begin position="525"/>
        <end position="614"/>
    </location>
</feature>
<dbReference type="RefSeq" id="WP_368496184.1">
    <property type="nucleotide sequence ID" value="NZ_CP162511.1"/>
</dbReference>
<evidence type="ECO:0000256" key="4">
    <source>
        <dbReference type="SAM" id="Coils"/>
    </source>
</evidence>
<proteinExistence type="predicted"/>
<keyword evidence="4" id="KW-0175">Coiled coil</keyword>
<dbReference type="GO" id="GO:0016020">
    <property type="term" value="C:membrane"/>
    <property type="evidence" value="ECO:0007669"/>
    <property type="project" value="InterPro"/>
</dbReference>
<evidence type="ECO:0000259" key="6">
    <source>
        <dbReference type="SMART" id="SM00387"/>
    </source>
</evidence>
<evidence type="ECO:0000256" key="2">
    <source>
        <dbReference type="ARBA" id="ARBA00022777"/>
    </source>
</evidence>
<dbReference type="GO" id="GO:0000155">
    <property type="term" value="F:phosphorelay sensor kinase activity"/>
    <property type="evidence" value="ECO:0007669"/>
    <property type="project" value="InterPro"/>
</dbReference>
<sequence length="621" mass="66290">MRSTLSFRIPGAWGFGPSVADDGIVAPAVVDAASRWYFRAETAGGAVTDSISFPDLPRSELDRSIEELIARANEVKRSQDRLRALLRASQAVGEDIDLGVVLRRIVEAAVELVDAEYGALGVIAPDGHGLEAFIHVGMDDDAVRRIGHLPEGHGLLGAVIANQEPIRLEHIRTDPRSSGFPAGHPMMDGFLGVPIRVRGAVYGNLYLTNPRRGQFSDEDEQLLRALAATAASAIDHARILVEARTRERWMTSSAEIAVALADTDIERAYATVADELITRSDSQLLTILVPGREPGSLHVAAARGRDALALDGTDLRAAATLATDVLDSGRSIIAPPVHVGAARKVDPFAITENEATGSTLYVALTDGTTVWGVLVAARAPGRPSFTPTDLEVGVDLGERISVALALARARADQQRMVVLEDRGRIARDLHDHVIQDLFGTGLELQSLAPILATADRARLDEAVTRIDRAIAQIRKIVFALTPPSDNTSASARHRVLDIAADASKALPKPVNVSFTGPVDLFVTGELADDVTAVVRELLSNVVRHSGASDVDVTLTVDDTDILIEVSDDGIGMPSEVRRSGLTNLKARVTALQGTMEVSTSASGTRVVWRIPIPDEDRGENG</sequence>
<dbReference type="InterPro" id="IPR036890">
    <property type="entry name" value="HATPase_C_sf"/>
</dbReference>
<dbReference type="SUPFAM" id="SSF55874">
    <property type="entry name" value="ATPase domain of HSP90 chaperone/DNA topoisomerase II/histidine kinase"/>
    <property type="match status" value="1"/>
</dbReference>